<accession>A0ACB8DWE0</accession>
<proteinExistence type="predicted"/>
<dbReference type="Proteomes" id="UP000821865">
    <property type="component" value="Chromosome 1"/>
</dbReference>
<evidence type="ECO:0000313" key="1">
    <source>
        <dbReference type="EMBL" id="KAH7978598.1"/>
    </source>
</evidence>
<keyword evidence="2" id="KW-1185">Reference proteome</keyword>
<comment type="caution">
    <text evidence="1">The sequence shown here is derived from an EMBL/GenBank/DDBJ whole genome shotgun (WGS) entry which is preliminary data.</text>
</comment>
<dbReference type="EMBL" id="CM023470">
    <property type="protein sequence ID" value="KAH7978598.1"/>
    <property type="molecule type" value="Genomic_DNA"/>
</dbReference>
<gene>
    <name evidence="1" type="ORF">HPB49_006033</name>
</gene>
<sequence>MVPLCITQVDEASGATCTYAEFERQCLGVAAAMHYLGFRPGSVAAIASANSLDMVVALFATVFGGGRLTFIKTNLTESYGSVGRWRGRALLRLCAPTGLEGSG</sequence>
<evidence type="ECO:0000313" key="2">
    <source>
        <dbReference type="Proteomes" id="UP000821865"/>
    </source>
</evidence>
<protein>
    <submittedName>
        <fullName evidence="1">Uncharacterized protein</fullName>
    </submittedName>
</protein>
<organism evidence="1 2">
    <name type="scientific">Dermacentor silvarum</name>
    <name type="common">Tick</name>
    <dbReference type="NCBI Taxonomy" id="543639"/>
    <lineage>
        <taxon>Eukaryota</taxon>
        <taxon>Metazoa</taxon>
        <taxon>Ecdysozoa</taxon>
        <taxon>Arthropoda</taxon>
        <taxon>Chelicerata</taxon>
        <taxon>Arachnida</taxon>
        <taxon>Acari</taxon>
        <taxon>Parasitiformes</taxon>
        <taxon>Ixodida</taxon>
        <taxon>Ixodoidea</taxon>
        <taxon>Ixodidae</taxon>
        <taxon>Rhipicephalinae</taxon>
        <taxon>Dermacentor</taxon>
    </lineage>
</organism>
<reference evidence="1" key="1">
    <citation type="submission" date="2020-05" db="EMBL/GenBank/DDBJ databases">
        <title>Large-scale comparative analyses of tick genomes elucidate their genetic diversity and vector capacities.</title>
        <authorList>
            <person name="Jia N."/>
            <person name="Wang J."/>
            <person name="Shi W."/>
            <person name="Du L."/>
            <person name="Sun Y."/>
            <person name="Zhan W."/>
            <person name="Jiang J."/>
            <person name="Wang Q."/>
            <person name="Zhang B."/>
            <person name="Ji P."/>
            <person name="Sakyi L.B."/>
            <person name="Cui X."/>
            <person name="Yuan T."/>
            <person name="Jiang B."/>
            <person name="Yang W."/>
            <person name="Lam T.T.-Y."/>
            <person name="Chang Q."/>
            <person name="Ding S."/>
            <person name="Wang X."/>
            <person name="Zhu J."/>
            <person name="Ruan X."/>
            <person name="Zhao L."/>
            <person name="Wei J."/>
            <person name="Que T."/>
            <person name="Du C."/>
            <person name="Cheng J."/>
            <person name="Dai P."/>
            <person name="Han X."/>
            <person name="Huang E."/>
            <person name="Gao Y."/>
            <person name="Liu J."/>
            <person name="Shao H."/>
            <person name="Ye R."/>
            <person name="Li L."/>
            <person name="Wei W."/>
            <person name="Wang X."/>
            <person name="Wang C."/>
            <person name="Yang T."/>
            <person name="Huo Q."/>
            <person name="Li W."/>
            <person name="Guo W."/>
            <person name="Chen H."/>
            <person name="Zhou L."/>
            <person name="Ni X."/>
            <person name="Tian J."/>
            <person name="Zhou Y."/>
            <person name="Sheng Y."/>
            <person name="Liu T."/>
            <person name="Pan Y."/>
            <person name="Xia L."/>
            <person name="Li J."/>
            <person name="Zhao F."/>
            <person name="Cao W."/>
        </authorList>
    </citation>
    <scope>NUCLEOTIDE SEQUENCE</scope>
    <source>
        <strain evidence="1">Dsil-2018</strain>
    </source>
</reference>
<name>A0ACB8DWE0_DERSI</name>